<evidence type="ECO:0000313" key="1">
    <source>
        <dbReference type="EMBL" id="CAA9403695.1"/>
    </source>
</evidence>
<accession>A0A6J4P8Z0</accession>
<name>A0A6J4P8Z0_9ACTN</name>
<dbReference type="EMBL" id="CADCUZ010000034">
    <property type="protein sequence ID" value="CAA9403695.1"/>
    <property type="molecule type" value="Genomic_DNA"/>
</dbReference>
<protein>
    <submittedName>
        <fullName evidence="1">Uncharacterized protein</fullName>
    </submittedName>
</protein>
<sequence length="67" mass="6876">MNFSSSSAFEGDARLSGRAARAGVGLLLALVLVGPLADVPHPEEAYVGIDTASCFARSWAPPAAWCA</sequence>
<gene>
    <name evidence="1" type="ORF">AVDCRST_MAG55-836</name>
</gene>
<dbReference type="AlphaFoldDB" id="A0A6J4P8Z0"/>
<reference evidence="1" key="1">
    <citation type="submission" date="2020-02" db="EMBL/GenBank/DDBJ databases">
        <authorList>
            <person name="Meier V. D."/>
        </authorList>
    </citation>
    <scope>NUCLEOTIDE SEQUENCE</scope>
    <source>
        <strain evidence="1">AVDCRST_MAG55</strain>
    </source>
</reference>
<proteinExistence type="predicted"/>
<organism evidence="1">
    <name type="scientific">uncultured Rubrobacteraceae bacterium</name>
    <dbReference type="NCBI Taxonomy" id="349277"/>
    <lineage>
        <taxon>Bacteria</taxon>
        <taxon>Bacillati</taxon>
        <taxon>Actinomycetota</taxon>
        <taxon>Rubrobacteria</taxon>
        <taxon>Rubrobacterales</taxon>
        <taxon>Rubrobacteraceae</taxon>
        <taxon>environmental samples</taxon>
    </lineage>
</organism>